<gene>
    <name evidence="3" type="ORF">UFOPK2766_01674</name>
</gene>
<accession>A0A6J6TX92</accession>
<feature type="compositionally biased region" description="Basic and acidic residues" evidence="1">
    <location>
        <begin position="208"/>
        <end position="220"/>
    </location>
</feature>
<dbReference type="Pfam" id="PF21948">
    <property type="entry name" value="LplA-B_cat"/>
    <property type="match status" value="1"/>
</dbReference>
<sequence length="269" mass="28934">MSTVEPEKRIWEREFFSGTAQELHEAEMPPARRLVRLNSLTRPAVVLGSAQRAQPAWVNAVEQSGIDLARRRSGGGAVWLAPGEQCWIDLWLPASDPLWISDVAQSSWWLGECWAQALTTLAGHTTASAAGATTLQAAAPQVHTGPLLDREFAQIACFAGLGSGEVTVNQRKVVGISQRRSRLGARFQCVVYIQWDPEPLLAVLESTEKQTDEGAHRREQSAGVSTTGGSSGLGSVLRTRVQAAGIAPGSAHVPVERRVFDALVASLPQ</sequence>
<dbReference type="PANTHER" id="PTHR43679:SF2">
    <property type="entry name" value="OCTANOYL-[GCVH]:PROTEIN N-OCTANOYLTRANSFERASE"/>
    <property type="match status" value="1"/>
</dbReference>
<feature type="domain" description="BPL/LPL catalytic" evidence="2">
    <location>
        <begin position="29"/>
        <end position="237"/>
    </location>
</feature>
<proteinExistence type="predicted"/>
<feature type="region of interest" description="Disordered" evidence="1">
    <location>
        <begin position="208"/>
        <end position="233"/>
    </location>
</feature>
<evidence type="ECO:0000313" key="3">
    <source>
        <dbReference type="EMBL" id="CAB4751324.1"/>
    </source>
</evidence>
<name>A0A6J6TX92_9ZZZZ</name>
<dbReference type="InterPro" id="IPR045864">
    <property type="entry name" value="aa-tRNA-synth_II/BPL/LPL"/>
</dbReference>
<dbReference type="SUPFAM" id="SSF55681">
    <property type="entry name" value="Class II aaRS and biotin synthetases"/>
    <property type="match status" value="1"/>
</dbReference>
<evidence type="ECO:0000256" key="1">
    <source>
        <dbReference type="SAM" id="MobiDB-lite"/>
    </source>
</evidence>
<feature type="compositionally biased region" description="Low complexity" evidence="1">
    <location>
        <begin position="223"/>
        <end position="233"/>
    </location>
</feature>
<dbReference type="AlphaFoldDB" id="A0A6J6TX92"/>
<dbReference type="PANTHER" id="PTHR43679">
    <property type="entry name" value="OCTANOYLTRANSFERASE LIPM-RELATED"/>
    <property type="match status" value="1"/>
</dbReference>
<reference evidence="3" key="1">
    <citation type="submission" date="2020-05" db="EMBL/GenBank/DDBJ databases">
        <authorList>
            <person name="Chiriac C."/>
            <person name="Salcher M."/>
            <person name="Ghai R."/>
            <person name="Kavagutti S V."/>
        </authorList>
    </citation>
    <scope>NUCLEOTIDE SEQUENCE</scope>
</reference>
<dbReference type="PROSITE" id="PS51733">
    <property type="entry name" value="BPL_LPL_CATALYTIC"/>
    <property type="match status" value="1"/>
</dbReference>
<dbReference type="EMBL" id="CAEZYU010000085">
    <property type="protein sequence ID" value="CAB4751324.1"/>
    <property type="molecule type" value="Genomic_DNA"/>
</dbReference>
<protein>
    <submittedName>
        <fullName evidence="3">Unannotated protein</fullName>
    </submittedName>
</protein>
<evidence type="ECO:0000259" key="2">
    <source>
        <dbReference type="PROSITE" id="PS51733"/>
    </source>
</evidence>
<dbReference type="Gene3D" id="3.30.930.10">
    <property type="entry name" value="Bira Bifunctional Protein, Domain 2"/>
    <property type="match status" value="1"/>
</dbReference>
<dbReference type="InterPro" id="IPR050664">
    <property type="entry name" value="Octanoyltrans_LipM/LipL"/>
</dbReference>
<dbReference type="InterPro" id="IPR004143">
    <property type="entry name" value="BPL_LPL_catalytic"/>
</dbReference>
<organism evidence="3">
    <name type="scientific">freshwater metagenome</name>
    <dbReference type="NCBI Taxonomy" id="449393"/>
    <lineage>
        <taxon>unclassified sequences</taxon>
        <taxon>metagenomes</taxon>
        <taxon>ecological metagenomes</taxon>
    </lineage>
</organism>